<dbReference type="EMBL" id="DQHO01000032">
    <property type="protein sequence ID" value="HCS94076.1"/>
    <property type="molecule type" value="Genomic_DNA"/>
</dbReference>
<evidence type="ECO:0000313" key="2">
    <source>
        <dbReference type="Proteomes" id="UP000262195"/>
    </source>
</evidence>
<sequence length="365" mass="42321">MTKIDFNKPFTPPKGLNIVDLKQLKNDEELPTLKTEHSVIEAANEQQILTILTLLNIPTKNLSGTDQLKNKFYEAYYNPQFLKWLISFIDPRINQAFIDSTYFSRNDLLPQIWVHIQPTLNTLSQLGIIFFHKDSNNQVTYEAPPAYTEILATLASKDSFGAVNHYNVFITDLINSILNTYGLMSQTSLIQLLHDFKLIKKSSEEKLLQLIHAIPNFSRLFGFDGENFVLKRYNSEEKRQKLLEQQKPFPRFKLESIKEALQIQYSVTEHIADSKLENELKRLLTVAKKEVGPSFAFVSINELFNVPYPLDSALFKLLDQLNISIEPETKEQLQRYFRELMVYKHIPELNGHSLITLRALKKTKK</sequence>
<comment type="caution">
    <text evidence="1">The sequence shown here is derived from an EMBL/GenBank/DDBJ whole genome shotgun (WGS) entry which is preliminary data.</text>
</comment>
<dbReference type="AlphaFoldDB" id="A0A3D4S617"/>
<evidence type="ECO:0000313" key="1">
    <source>
        <dbReference type="EMBL" id="HCS94076.1"/>
    </source>
</evidence>
<dbReference type="Proteomes" id="UP000262195">
    <property type="component" value="Unassembled WGS sequence"/>
</dbReference>
<accession>A0A3D4S617</accession>
<proteinExistence type="predicted"/>
<protein>
    <submittedName>
        <fullName evidence="1">Uncharacterized protein</fullName>
    </submittedName>
</protein>
<gene>
    <name evidence="1" type="ORF">DIW15_05155</name>
</gene>
<reference evidence="1 2" key="1">
    <citation type="journal article" date="2018" name="Nat. Biotechnol.">
        <title>A standardized bacterial taxonomy based on genome phylogeny substantially revises the tree of life.</title>
        <authorList>
            <person name="Parks D.H."/>
            <person name="Chuvochina M."/>
            <person name="Waite D.W."/>
            <person name="Rinke C."/>
            <person name="Skarshewski A."/>
            <person name="Chaumeil P.A."/>
            <person name="Hugenholtz P."/>
        </authorList>
    </citation>
    <scope>NUCLEOTIDE SEQUENCE [LARGE SCALE GENOMIC DNA]</scope>
    <source>
        <strain evidence="1">UBA11306</strain>
    </source>
</reference>
<name>A0A3D4S617_9ENTE</name>
<organism evidence="1 2">
    <name type="scientific">Bavariicoccus seileri</name>
    <dbReference type="NCBI Taxonomy" id="549685"/>
    <lineage>
        <taxon>Bacteria</taxon>
        <taxon>Bacillati</taxon>
        <taxon>Bacillota</taxon>
        <taxon>Bacilli</taxon>
        <taxon>Lactobacillales</taxon>
        <taxon>Enterococcaceae</taxon>
        <taxon>Bavariicoccus</taxon>
    </lineage>
</organism>